<proteinExistence type="predicted"/>
<reference evidence="1" key="1">
    <citation type="submission" date="2023-05" db="EMBL/GenBank/DDBJ databases">
        <title>Nepenthes gracilis genome sequencing.</title>
        <authorList>
            <person name="Fukushima K."/>
        </authorList>
    </citation>
    <scope>NUCLEOTIDE SEQUENCE</scope>
    <source>
        <strain evidence="1">SING2019-196</strain>
    </source>
</reference>
<evidence type="ECO:0000313" key="2">
    <source>
        <dbReference type="Proteomes" id="UP001279734"/>
    </source>
</evidence>
<sequence>MSIFSCCNYATFSVPIAPGINFSACRKSSETEYLRSEMWSLTNPYTKSASLPQLRPPSGRCRTCIPLKRSTISKHRGLCSKARAETRMSCRIAGPKLMMGNRVLILWPFAMIKSMIGRQIGPEGNTYRLI</sequence>
<protein>
    <submittedName>
        <fullName evidence="1">Uncharacterized protein</fullName>
    </submittedName>
</protein>
<accession>A0AAD3P5U1</accession>
<gene>
    <name evidence="1" type="ORF">Nepgr_002195</name>
</gene>
<name>A0AAD3P5U1_NEPGR</name>
<comment type="caution">
    <text evidence="1">The sequence shown here is derived from an EMBL/GenBank/DDBJ whole genome shotgun (WGS) entry which is preliminary data.</text>
</comment>
<organism evidence="1 2">
    <name type="scientific">Nepenthes gracilis</name>
    <name type="common">Slender pitcher plant</name>
    <dbReference type="NCBI Taxonomy" id="150966"/>
    <lineage>
        <taxon>Eukaryota</taxon>
        <taxon>Viridiplantae</taxon>
        <taxon>Streptophyta</taxon>
        <taxon>Embryophyta</taxon>
        <taxon>Tracheophyta</taxon>
        <taxon>Spermatophyta</taxon>
        <taxon>Magnoliopsida</taxon>
        <taxon>eudicotyledons</taxon>
        <taxon>Gunneridae</taxon>
        <taxon>Pentapetalae</taxon>
        <taxon>Caryophyllales</taxon>
        <taxon>Nepenthaceae</taxon>
        <taxon>Nepenthes</taxon>
    </lineage>
</organism>
<dbReference type="Proteomes" id="UP001279734">
    <property type="component" value="Unassembled WGS sequence"/>
</dbReference>
<evidence type="ECO:0000313" key="1">
    <source>
        <dbReference type="EMBL" id="GMH00356.1"/>
    </source>
</evidence>
<keyword evidence="2" id="KW-1185">Reference proteome</keyword>
<dbReference type="AlphaFoldDB" id="A0AAD3P5U1"/>
<dbReference type="EMBL" id="BSYO01000002">
    <property type="protein sequence ID" value="GMH00356.1"/>
    <property type="molecule type" value="Genomic_DNA"/>
</dbReference>